<feature type="transmembrane region" description="Helical" evidence="1">
    <location>
        <begin position="91"/>
        <end position="112"/>
    </location>
</feature>
<dbReference type="EMBL" id="ALYF01000002">
    <property type="protein sequence ID" value="EJW22091.1"/>
    <property type="molecule type" value="Genomic_DNA"/>
</dbReference>
<proteinExistence type="predicted"/>
<dbReference type="InterPro" id="IPR006976">
    <property type="entry name" value="VanZ-like"/>
</dbReference>
<dbReference type="Pfam" id="PF04892">
    <property type="entry name" value="VanZ"/>
    <property type="match status" value="1"/>
</dbReference>
<dbReference type="OrthoDB" id="582407at2"/>
<evidence type="ECO:0000313" key="3">
    <source>
        <dbReference type="EMBL" id="EJW22091.1"/>
    </source>
</evidence>
<feature type="transmembrane region" description="Helical" evidence="1">
    <location>
        <begin position="62"/>
        <end position="79"/>
    </location>
</feature>
<keyword evidence="1" id="KW-1133">Transmembrane helix</keyword>
<gene>
    <name evidence="3" type="ORF">IMCC14465_04850</name>
</gene>
<keyword evidence="1" id="KW-0472">Membrane</keyword>
<feature type="transmembrane region" description="Helical" evidence="1">
    <location>
        <begin position="40"/>
        <end position="55"/>
    </location>
</feature>
<evidence type="ECO:0000259" key="2">
    <source>
        <dbReference type="Pfam" id="PF04892"/>
    </source>
</evidence>
<accession>J9DJK6</accession>
<evidence type="ECO:0000256" key="1">
    <source>
        <dbReference type="SAM" id="Phobius"/>
    </source>
</evidence>
<organism evidence="3 4">
    <name type="scientific">alpha proteobacterium IMCC14465</name>
    <dbReference type="NCBI Taxonomy" id="1220535"/>
    <lineage>
        <taxon>Bacteria</taxon>
        <taxon>Pseudomonadati</taxon>
        <taxon>Pseudomonadota</taxon>
        <taxon>Alphaproteobacteria</taxon>
        <taxon>PS1 clade</taxon>
    </lineage>
</organism>
<feature type="domain" description="VanZ-like" evidence="2">
    <location>
        <begin position="37"/>
        <end position="106"/>
    </location>
</feature>
<protein>
    <recommendedName>
        <fullName evidence="2">VanZ-like domain-containing protein</fullName>
    </recommendedName>
</protein>
<keyword evidence="4" id="KW-1185">Reference proteome</keyword>
<reference evidence="3 4" key="1">
    <citation type="journal article" date="2012" name="J. Bacteriol.">
        <title>Genome Sequence of Strain IMCC14465, Isolated from the East Sea, Belonging to the PS1 Clade of Alphaproteobacteria.</title>
        <authorList>
            <person name="Yang S.J."/>
            <person name="Kang I."/>
            <person name="Cho J.C."/>
        </authorList>
    </citation>
    <scope>NUCLEOTIDE SEQUENCE [LARGE SCALE GENOMIC DNA]</scope>
    <source>
        <strain evidence="3 4">IMCC14465</strain>
    </source>
</reference>
<dbReference type="Proteomes" id="UP000004836">
    <property type="component" value="Unassembled WGS sequence"/>
</dbReference>
<dbReference type="NCBIfam" id="NF037970">
    <property type="entry name" value="vanZ_1"/>
    <property type="match status" value="1"/>
</dbReference>
<keyword evidence="1" id="KW-0812">Transmembrane</keyword>
<sequence length="120" mass="13463">MTFLKFKGLYLTLAIVFLILFLSLQPPGEGGPKLLVSEKLLHFIAYGVMVLPVSLERVYPQFLVFLIALAYGGFIELIQPFWGREADIMDLWANIAGIIFGILIARGIVFIFNTQASNIR</sequence>
<name>J9DJK6_9PROT</name>
<dbReference type="AlphaFoldDB" id="J9DJK6"/>
<comment type="caution">
    <text evidence="3">The sequence shown here is derived from an EMBL/GenBank/DDBJ whole genome shotgun (WGS) entry which is preliminary data.</text>
</comment>
<evidence type="ECO:0000313" key="4">
    <source>
        <dbReference type="Proteomes" id="UP000004836"/>
    </source>
</evidence>